<dbReference type="Pfam" id="PF01343">
    <property type="entry name" value="Peptidase_S49"/>
    <property type="match status" value="2"/>
</dbReference>
<evidence type="ECO:0000256" key="2">
    <source>
        <dbReference type="ARBA" id="ARBA00008683"/>
    </source>
</evidence>
<evidence type="ECO:0000256" key="7">
    <source>
        <dbReference type="PIRSR" id="PIRSR001217-1"/>
    </source>
</evidence>
<dbReference type="InterPro" id="IPR002142">
    <property type="entry name" value="Peptidase_S49"/>
</dbReference>
<feature type="domain" description="Peptidase S49" evidence="8">
    <location>
        <begin position="136"/>
        <end position="271"/>
    </location>
</feature>
<feature type="domain" description="Peptidase S49" evidence="8">
    <location>
        <begin position="376"/>
        <end position="526"/>
    </location>
</feature>
<dbReference type="RefSeq" id="WP_142455042.1">
    <property type="nucleotide sequence ID" value="NZ_FXTP01000011.1"/>
</dbReference>
<dbReference type="GO" id="GO:0016020">
    <property type="term" value="C:membrane"/>
    <property type="evidence" value="ECO:0007669"/>
    <property type="project" value="UniProtKB-SubCell"/>
</dbReference>
<proteinExistence type="inferred from homology"/>
<dbReference type="PANTHER" id="PTHR33209:SF1">
    <property type="entry name" value="PEPTIDASE S49 DOMAIN-CONTAINING PROTEIN"/>
    <property type="match status" value="1"/>
</dbReference>
<gene>
    <name evidence="9" type="ORF">SAMN06265219_11145</name>
</gene>
<comment type="subcellular location">
    <subcellularLocation>
        <location evidence="1">Membrane</location>
    </subcellularLocation>
</comment>
<evidence type="ECO:0000256" key="4">
    <source>
        <dbReference type="ARBA" id="ARBA00022801"/>
    </source>
</evidence>
<dbReference type="InterPro" id="IPR004634">
    <property type="entry name" value="Pept_S49_pIV"/>
</dbReference>
<dbReference type="GO" id="GO:0006465">
    <property type="term" value="P:signal peptide processing"/>
    <property type="evidence" value="ECO:0007669"/>
    <property type="project" value="InterPro"/>
</dbReference>
<keyword evidence="10" id="KW-1185">Reference proteome</keyword>
<dbReference type="GO" id="GO:0004176">
    <property type="term" value="F:ATP-dependent peptidase activity"/>
    <property type="evidence" value="ECO:0007669"/>
    <property type="project" value="InterPro"/>
</dbReference>
<dbReference type="CDD" id="cd07018">
    <property type="entry name" value="S49_SppA_67K_type"/>
    <property type="match status" value="1"/>
</dbReference>
<dbReference type="NCBIfam" id="TIGR00706">
    <property type="entry name" value="SppA_dom"/>
    <property type="match status" value="1"/>
</dbReference>
<keyword evidence="6" id="KW-0472">Membrane</keyword>
<dbReference type="Gene3D" id="3.90.226.10">
    <property type="entry name" value="2-enoyl-CoA Hydratase, Chain A, domain 1"/>
    <property type="match status" value="3"/>
</dbReference>
<reference evidence="9 10" key="1">
    <citation type="submission" date="2017-05" db="EMBL/GenBank/DDBJ databases">
        <authorList>
            <person name="Varghese N."/>
            <person name="Submissions S."/>
        </authorList>
    </citation>
    <scope>NUCLEOTIDE SEQUENCE [LARGE SCALE GENOMIC DNA]</scope>
    <source>
        <strain evidence="9 10">DSM 21985</strain>
    </source>
</reference>
<feature type="active site" description="Proton donor/acceptor" evidence="7">
    <location>
        <position position="190"/>
    </location>
</feature>
<dbReference type="NCBIfam" id="TIGR00705">
    <property type="entry name" value="SppA_67K"/>
    <property type="match status" value="1"/>
</dbReference>
<comment type="similarity">
    <text evidence="2">Belongs to the peptidase S49 family.</text>
</comment>
<dbReference type="Gene3D" id="6.20.330.10">
    <property type="match status" value="1"/>
</dbReference>
<dbReference type="GO" id="GO:0004252">
    <property type="term" value="F:serine-type endopeptidase activity"/>
    <property type="evidence" value="ECO:0007669"/>
    <property type="project" value="InterPro"/>
</dbReference>
<dbReference type="Proteomes" id="UP000317557">
    <property type="component" value="Unassembled WGS sequence"/>
</dbReference>
<dbReference type="CDD" id="cd07023">
    <property type="entry name" value="S49_Sppa_N_C"/>
    <property type="match status" value="1"/>
</dbReference>
<dbReference type="InterPro" id="IPR029045">
    <property type="entry name" value="ClpP/crotonase-like_dom_sf"/>
</dbReference>
<dbReference type="EMBL" id="FXTP01000011">
    <property type="protein sequence ID" value="SMO80687.1"/>
    <property type="molecule type" value="Genomic_DNA"/>
</dbReference>
<evidence type="ECO:0000313" key="10">
    <source>
        <dbReference type="Proteomes" id="UP000317557"/>
    </source>
</evidence>
<protein>
    <submittedName>
        <fullName evidence="9">Signal peptide peptidase A. Serine peptidase. MEROPS family S49</fullName>
    </submittedName>
</protein>
<dbReference type="PRINTS" id="PR00127">
    <property type="entry name" value="CLPPROTEASEP"/>
</dbReference>
<name>A0A521E9S4_9BACT</name>
<keyword evidence="5" id="KW-0720">Serine protease</keyword>
<keyword evidence="3" id="KW-0645">Protease</keyword>
<evidence type="ECO:0000259" key="8">
    <source>
        <dbReference type="Pfam" id="PF01343"/>
    </source>
</evidence>
<dbReference type="InterPro" id="IPR047217">
    <property type="entry name" value="S49_SppA_67K_type_N"/>
</dbReference>
<evidence type="ECO:0000313" key="9">
    <source>
        <dbReference type="EMBL" id="SMO80687.1"/>
    </source>
</evidence>
<accession>A0A521E9S4</accession>
<dbReference type="InterPro" id="IPR001907">
    <property type="entry name" value="ClpP"/>
</dbReference>
<evidence type="ECO:0000256" key="3">
    <source>
        <dbReference type="ARBA" id="ARBA00022670"/>
    </source>
</evidence>
<keyword evidence="4" id="KW-0378">Hydrolase</keyword>
<dbReference type="PANTHER" id="PTHR33209">
    <property type="entry name" value="PROTEASE 4"/>
    <property type="match status" value="1"/>
</dbReference>
<organism evidence="9 10">
    <name type="scientific">Gracilimonas mengyeensis</name>
    <dbReference type="NCBI Taxonomy" id="1302730"/>
    <lineage>
        <taxon>Bacteria</taxon>
        <taxon>Pseudomonadati</taxon>
        <taxon>Balneolota</taxon>
        <taxon>Balneolia</taxon>
        <taxon>Balneolales</taxon>
        <taxon>Balneolaceae</taxon>
        <taxon>Gracilimonas</taxon>
    </lineage>
</organism>
<dbReference type="SUPFAM" id="SSF52096">
    <property type="entry name" value="ClpP/crotonase"/>
    <property type="match status" value="2"/>
</dbReference>
<dbReference type="OrthoDB" id="9764363at2"/>
<feature type="active site" description="Nucleophile" evidence="7">
    <location>
        <position position="392"/>
    </location>
</feature>
<dbReference type="InterPro" id="IPR047272">
    <property type="entry name" value="S49_SppA_C"/>
</dbReference>
<evidence type="ECO:0000256" key="5">
    <source>
        <dbReference type="ARBA" id="ARBA00022825"/>
    </source>
</evidence>
<dbReference type="PIRSF" id="PIRSF001217">
    <property type="entry name" value="Protease_4_SppA"/>
    <property type="match status" value="1"/>
</dbReference>
<dbReference type="InterPro" id="IPR004635">
    <property type="entry name" value="Pept_S49_SppA"/>
</dbReference>
<sequence>MNFFKTFLATLLGIFTSLFLLFLVFIGFVMVSSSEPAPQVDANSVLTINLTGDIPAYVVPSPLEELIDPAATNRISLESLKANLTKAAADDNIQAVWVKTNIVGASWANLETARQYFQDFKESGKLLYFSTDDIGMNEKSYFLATAADGIYSPPNTNFEFDGFVTQMTFYADMLDKIGLKPQVFRVGKYKSAVEPFLQTSSSLESREQMREIMGSAASTFVAAVTERTGKTPDEINTMLNSAPINRINFAVQEGLIDSLAFEDEVEEIIKKAIGTDDEELETITFSRYSKVSKGSAGIDTNYQDDKVAVIYTSGAIMPDLGSTPFGGSQMITADDVQEQIEDALDDSKVKAIVVHINSPGGSATTSDLIWNTLKKASEKKPVIASMGSVAASGGYYMAMGADTVVAGPNTITGSIGIFSVLFNTNELLEDKIGLDFETLTTHEYADLYDLTDAFTPAEERILQQNTENGYETFLSRVAENRGMTRDEVHELAQGRVYTGTAAHEVGLVDVVGDIETAIALAAEMSEMESWRIEIYPKPKGLYEALFNTANTQAQMLLRGWIPEMARQPIEQVSLYQHGSNVQSWAIMPLRYEIN</sequence>
<evidence type="ECO:0000256" key="6">
    <source>
        <dbReference type="ARBA" id="ARBA00023136"/>
    </source>
</evidence>
<dbReference type="AlphaFoldDB" id="A0A521E9S4"/>
<evidence type="ECO:0000256" key="1">
    <source>
        <dbReference type="ARBA" id="ARBA00004370"/>
    </source>
</evidence>